<evidence type="ECO:0000313" key="2">
    <source>
        <dbReference type="EMBL" id="KEH23445.1"/>
    </source>
</evidence>
<dbReference type="Proteomes" id="UP000002051">
    <property type="component" value="Unassembled WGS sequence"/>
</dbReference>
<keyword evidence="4" id="KW-1185">Reference proteome</keyword>
<dbReference type="EMBL" id="CM001223">
    <property type="protein sequence ID" value="KEH23445.1"/>
    <property type="molecule type" value="Genomic_DNA"/>
</dbReference>
<feature type="region of interest" description="Disordered" evidence="1">
    <location>
        <begin position="12"/>
        <end position="35"/>
    </location>
</feature>
<reference evidence="3" key="3">
    <citation type="submission" date="2015-04" db="UniProtKB">
        <authorList>
            <consortium name="EnsemblPlants"/>
        </authorList>
    </citation>
    <scope>IDENTIFICATION</scope>
    <source>
        <strain evidence="3">cv. Jemalong A17</strain>
    </source>
</reference>
<reference evidence="2 4" key="2">
    <citation type="journal article" date="2014" name="BMC Genomics">
        <title>An improved genome release (version Mt4.0) for the model legume Medicago truncatula.</title>
        <authorList>
            <person name="Tang H."/>
            <person name="Krishnakumar V."/>
            <person name="Bidwell S."/>
            <person name="Rosen B."/>
            <person name="Chan A."/>
            <person name="Zhou S."/>
            <person name="Gentzbittel L."/>
            <person name="Childs K.L."/>
            <person name="Yandell M."/>
            <person name="Gundlach H."/>
            <person name="Mayer K.F."/>
            <person name="Schwartz D.C."/>
            <person name="Town C.D."/>
        </authorList>
    </citation>
    <scope>GENOME REANNOTATION</scope>
    <source>
        <strain evidence="2">A17</strain>
        <strain evidence="3 4">cv. Jemalong A17</strain>
    </source>
</reference>
<protein>
    <submittedName>
        <fullName evidence="2 3">Uncharacterized protein</fullName>
    </submittedName>
</protein>
<organism evidence="2 4">
    <name type="scientific">Medicago truncatula</name>
    <name type="common">Barrel medic</name>
    <name type="synonym">Medicago tribuloides</name>
    <dbReference type="NCBI Taxonomy" id="3880"/>
    <lineage>
        <taxon>Eukaryota</taxon>
        <taxon>Viridiplantae</taxon>
        <taxon>Streptophyta</taxon>
        <taxon>Embryophyta</taxon>
        <taxon>Tracheophyta</taxon>
        <taxon>Spermatophyta</taxon>
        <taxon>Magnoliopsida</taxon>
        <taxon>eudicotyledons</taxon>
        <taxon>Gunneridae</taxon>
        <taxon>Pentapetalae</taxon>
        <taxon>rosids</taxon>
        <taxon>fabids</taxon>
        <taxon>Fabales</taxon>
        <taxon>Fabaceae</taxon>
        <taxon>Papilionoideae</taxon>
        <taxon>50 kb inversion clade</taxon>
        <taxon>NPAAA clade</taxon>
        <taxon>Hologalegina</taxon>
        <taxon>IRL clade</taxon>
        <taxon>Trifolieae</taxon>
        <taxon>Medicago</taxon>
    </lineage>
</organism>
<proteinExistence type="predicted"/>
<gene>
    <name evidence="2" type="ordered locus">MTR_7g081725</name>
</gene>
<dbReference type="HOGENOM" id="CLU_2174773_0_0_1"/>
<dbReference type="EnsemblPlants" id="KEH23445">
    <property type="protein sequence ID" value="KEH23445"/>
    <property type="gene ID" value="MTR_7g081725"/>
</dbReference>
<evidence type="ECO:0000313" key="3">
    <source>
        <dbReference type="EnsemblPlants" id="KEH23445"/>
    </source>
</evidence>
<name>A0A072UC67_MEDTR</name>
<reference evidence="2 4" key="1">
    <citation type="journal article" date="2011" name="Nature">
        <title>The Medicago genome provides insight into the evolution of rhizobial symbioses.</title>
        <authorList>
            <person name="Young N.D."/>
            <person name="Debelle F."/>
            <person name="Oldroyd G.E."/>
            <person name="Geurts R."/>
            <person name="Cannon S.B."/>
            <person name="Udvardi M.K."/>
            <person name="Benedito V.A."/>
            <person name="Mayer K.F."/>
            <person name="Gouzy J."/>
            <person name="Schoof H."/>
            <person name="Van de Peer Y."/>
            <person name="Proost S."/>
            <person name="Cook D.R."/>
            <person name="Meyers B.C."/>
            <person name="Spannagl M."/>
            <person name="Cheung F."/>
            <person name="De Mita S."/>
            <person name="Krishnakumar V."/>
            <person name="Gundlach H."/>
            <person name="Zhou S."/>
            <person name="Mudge J."/>
            <person name="Bharti A.K."/>
            <person name="Murray J.D."/>
            <person name="Naoumkina M.A."/>
            <person name="Rosen B."/>
            <person name="Silverstein K.A."/>
            <person name="Tang H."/>
            <person name="Rombauts S."/>
            <person name="Zhao P.X."/>
            <person name="Zhou P."/>
            <person name="Barbe V."/>
            <person name="Bardou P."/>
            <person name="Bechner M."/>
            <person name="Bellec A."/>
            <person name="Berger A."/>
            <person name="Berges H."/>
            <person name="Bidwell S."/>
            <person name="Bisseling T."/>
            <person name="Choisne N."/>
            <person name="Couloux A."/>
            <person name="Denny R."/>
            <person name="Deshpande S."/>
            <person name="Dai X."/>
            <person name="Doyle J.J."/>
            <person name="Dudez A.M."/>
            <person name="Farmer A.D."/>
            <person name="Fouteau S."/>
            <person name="Franken C."/>
            <person name="Gibelin C."/>
            <person name="Gish J."/>
            <person name="Goldstein S."/>
            <person name="Gonzalez A.J."/>
            <person name="Green P.J."/>
            <person name="Hallab A."/>
            <person name="Hartog M."/>
            <person name="Hua A."/>
            <person name="Humphray S.J."/>
            <person name="Jeong D.H."/>
            <person name="Jing Y."/>
            <person name="Jocker A."/>
            <person name="Kenton S.M."/>
            <person name="Kim D.J."/>
            <person name="Klee K."/>
            <person name="Lai H."/>
            <person name="Lang C."/>
            <person name="Lin S."/>
            <person name="Macmil S.L."/>
            <person name="Magdelenat G."/>
            <person name="Matthews L."/>
            <person name="McCorrison J."/>
            <person name="Monaghan E.L."/>
            <person name="Mun J.H."/>
            <person name="Najar F.Z."/>
            <person name="Nicholson C."/>
            <person name="Noirot C."/>
            <person name="O'Bleness M."/>
            <person name="Paule C.R."/>
            <person name="Poulain J."/>
            <person name="Prion F."/>
            <person name="Qin B."/>
            <person name="Qu C."/>
            <person name="Retzel E.F."/>
            <person name="Riddle C."/>
            <person name="Sallet E."/>
            <person name="Samain S."/>
            <person name="Samson N."/>
            <person name="Sanders I."/>
            <person name="Saurat O."/>
            <person name="Scarpelli C."/>
            <person name="Schiex T."/>
            <person name="Segurens B."/>
            <person name="Severin A.J."/>
            <person name="Sherrier D.J."/>
            <person name="Shi R."/>
            <person name="Sims S."/>
            <person name="Singer S.R."/>
            <person name="Sinharoy S."/>
            <person name="Sterck L."/>
            <person name="Viollet A."/>
            <person name="Wang B.B."/>
            <person name="Wang K."/>
            <person name="Wang M."/>
            <person name="Wang X."/>
            <person name="Warfsmann J."/>
            <person name="Weissenbach J."/>
            <person name="White D.D."/>
            <person name="White J.D."/>
            <person name="Wiley G.B."/>
            <person name="Wincker P."/>
            <person name="Xing Y."/>
            <person name="Yang L."/>
            <person name="Yao Z."/>
            <person name="Ying F."/>
            <person name="Zhai J."/>
            <person name="Zhou L."/>
            <person name="Zuber A."/>
            <person name="Denarie J."/>
            <person name="Dixon R.A."/>
            <person name="May G.D."/>
            <person name="Schwartz D.C."/>
            <person name="Rogers J."/>
            <person name="Quetier F."/>
            <person name="Town C.D."/>
            <person name="Roe B.A."/>
        </authorList>
    </citation>
    <scope>NUCLEOTIDE SEQUENCE [LARGE SCALE GENOMIC DNA]</scope>
    <source>
        <strain evidence="2">A17</strain>
        <strain evidence="3 4">cv. Jemalong A17</strain>
    </source>
</reference>
<accession>A0A072UC67</accession>
<dbReference type="AlphaFoldDB" id="A0A072UC67"/>
<evidence type="ECO:0000256" key="1">
    <source>
        <dbReference type="SAM" id="MobiDB-lite"/>
    </source>
</evidence>
<sequence>MILELVEFKGHLPVHTPSPKSDGRESGVLGKTQRQGKCSTQVVVKKNNRVQTQNRSNIFYVNEHMRFVASKSRACNNEESCNSVENIHGKIFTYCKIKGSQIKHDIKATL</sequence>
<evidence type="ECO:0000313" key="4">
    <source>
        <dbReference type="Proteomes" id="UP000002051"/>
    </source>
</evidence>